<reference evidence="13 14" key="1">
    <citation type="submission" date="2017-11" db="EMBL/GenBank/DDBJ databases">
        <title>De novo assembly and phasing of dikaryotic genomes from two isolates of Puccinia coronata f. sp. avenae, the causal agent of oat crown rust.</title>
        <authorList>
            <person name="Miller M.E."/>
            <person name="Zhang Y."/>
            <person name="Omidvar V."/>
            <person name="Sperschneider J."/>
            <person name="Schwessinger B."/>
            <person name="Raley C."/>
            <person name="Palmer J.M."/>
            <person name="Garnica D."/>
            <person name="Upadhyaya N."/>
            <person name="Rathjen J."/>
            <person name="Taylor J.M."/>
            <person name="Park R.F."/>
            <person name="Dodds P.N."/>
            <person name="Hirsch C.D."/>
            <person name="Kianian S.F."/>
            <person name="Figueroa M."/>
        </authorList>
    </citation>
    <scope>NUCLEOTIDE SEQUENCE [LARGE SCALE GENOMIC DNA]</scope>
    <source>
        <strain evidence="10">12NC29</strain>
        <strain evidence="11">12SD80</strain>
    </source>
</reference>
<dbReference type="AlphaFoldDB" id="A0A2N5UVR2"/>
<feature type="transmembrane region" description="Helical" evidence="6">
    <location>
        <begin position="241"/>
        <end position="260"/>
    </location>
</feature>
<feature type="transmembrane region" description="Helical" evidence="6">
    <location>
        <begin position="181"/>
        <end position="202"/>
    </location>
</feature>
<dbReference type="InterPro" id="IPR006977">
    <property type="entry name" value="Yip1_dom"/>
</dbReference>
<feature type="transmembrane region" description="Helical" evidence="6">
    <location>
        <begin position="214"/>
        <end position="235"/>
    </location>
</feature>
<dbReference type="Proteomes" id="UP000235392">
    <property type="component" value="Unassembled WGS sequence"/>
</dbReference>
<dbReference type="EMBL" id="PGCJ01001011">
    <property type="protein sequence ID" value="PLW11639.1"/>
    <property type="molecule type" value="Genomic_DNA"/>
</dbReference>
<dbReference type="OrthoDB" id="411251at2759"/>
<feature type="domain" description="Yip1" evidence="8">
    <location>
        <begin position="147"/>
        <end position="277"/>
    </location>
</feature>
<dbReference type="EMBL" id="PGCI01000086">
    <property type="protein sequence ID" value="PLW41706.1"/>
    <property type="molecule type" value="Genomic_DNA"/>
</dbReference>
<dbReference type="PANTHER" id="PTHR21236">
    <property type="entry name" value="GOLGI MEMBRANE PROTEIN YIP1"/>
    <property type="match status" value="1"/>
</dbReference>
<gene>
    <name evidence="12" type="ORF">PCANC_09903</name>
    <name evidence="10" type="ORF">PCANC_21641</name>
    <name evidence="11" type="ORF">PCASD_05701</name>
    <name evidence="9" type="ORF">PCASD_26447</name>
</gene>
<dbReference type="GO" id="GO:0006888">
    <property type="term" value="P:endoplasmic reticulum to Golgi vesicle-mediated transport"/>
    <property type="evidence" value="ECO:0007669"/>
    <property type="project" value="InterPro"/>
</dbReference>
<keyword evidence="5 6" id="KW-0472">Membrane</keyword>
<comment type="similarity">
    <text evidence="2 6">Belongs to the YIP1 family.</text>
</comment>
<dbReference type="EMBL" id="PGCJ01000158">
    <property type="protein sequence ID" value="PLW42419.1"/>
    <property type="molecule type" value="Genomic_DNA"/>
</dbReference>
<evidence type="ECO:0000256" key="3">
    <source>
        <dbReference type="ARBA" id="ARBA00022692"/>
    </source>
</evidence>
<evidence type="ECO:0000313" key="10">
    <source>
        <dbReference type="EMBL" id="PLW11639.1"/>
    </source>
</evidence>
<evidence type="ECO:0000256" key="1">
    <source>
        <dbReference type="ARBA" id="ARBA00004141"/>
    </source>
</evidence>
<keyword evidence="13" id="KW-1185">Reference proteome</keyword>
<evidence type="ECO:0000256" key="6">
    <source>
        <dbReference type="RuleBase" id="RU361264"/>
    </source>
</evidence>
<evidence type="ECO:0000256" key="4">
    <source>
        <dbReference type="ARBA" id="ARBA00022989"/>
    </source>
</evidence>
<proteinExistence type="inferred from homology"/>
<evidence type="ECO:0000256" key="7">
    <source>
        <dbReference type="SAM" id="MobiDB-lite"/>
    </source>
</evidence>
<dbReference type="PANTHER" id="PTHR21236:SF1">
    <property type="entry name" value="PROTEIN YIPF6"/>
    <property type="match status" value="1"/>
</dbReference>
<keyword evidence="3 6" id="KW-0812">Transmembrane</keyword>
<dbReference type="GO" id="GO:0005802">
    <property type="term" value="C:trans-Golgi network"/>
    <property type="evidence" value="ECO:0007669"/>
    <property type="project" value="TreeGrafter"/>
</dbReference>
<evidence type="ECO:0000313" key="9">
    <source>
        <dbReference type="EMBL" id="PLW05491.1"/>
    </source>
</evidence>
<evidence type="ECO:0000313" key="13">
    <source>
        <dbReference type="Proteomes" id="UP000235388"/>
    </source>
</evidence>
<feature type="compositionally biased region" description="Low complexity" evidence="7">
    <location>
        <begin position="79"/>
        <end position="88"/>
    </location>
</feature>
<organism evidence="11 14">
    <name type="scientific">Puccinia coronata f. sp. avenae</name>
    <dbReference type="NCBI Taxonomy" id="200324"/>
    <lineage>
        <taxon>Eukaryota</taxon>
        <taxon>Fungi</taxon>
        <taxon>Dikarya</taxon>
        <taxon>Basidiomycota</taxon>
        <taxon>Pucciniomycotina</taxon>
        <taxon>Pucciniomycetes</taxon>
        <taxon>Pucciniales</taxon>
        <taxon>Pucciniaceae</taxon>
        <taxon>Puccinia</taxon>
    </lineage>
</organism>
<comment type="caution">
    <text evidence="11">The sequence shown here is derived from an EMBL/GenBank/DDBJ whole genome shotgun (WGS) entry which is preliminary data.</text>
</comment>
<feature type="region of interest" description="Disordered" evidence="7">
    <location>
        <begin position="1"/>
        <end position="100"/>
    </location>
</feature>
<protein>
    <recommendedName>
        <fullName evidence="6">Protein YIP</fullName>
    </recommendedName>
</protein>
<sequence>MASAGYDIPSPTQARLTVEADTDSDEDLVAIPESEIDQAKQPLHHHPTGNPPLKSTFQKGKSKASGSSQPPVSGRIGQSDPSSSSSPAPHNPPRQSSRKNFGGIIAESRYGSGINTLDEPISETIMRDLTAIGSKMILILYPAGSSSSKALLRDWDLWGPLVACLGLAVVLSLNAPPQQSLSVFTGVFVIVWVGSVVVTLNARLLGGRVSLFQSLCVLGYCLFPLFVAALVALFIRWLPIRVLLSVCGWAWSVWAAMNFFGGTRLEDGRAFLAVYPLVKETTRYVKTWLWWL</sequence>
<evidence type="ECO:0000259" key="8">
    <source>
        <dbReference type="Pfam" id="PF04893"/>
    </source>
</evidence>
<dbReference type="STRING" id="200324.A0A2N5UVR2"/>
<name>A0A2N5UVR2_9BASI</name>
<evidence type="ECO:0000313" key="12">
    <source>
        <dbReference type="EMBL" id="PLW42419.1"/>
    </source>
</evidence>
<evidence type="ECO:0000313" key="11">
    <source>
        <dbReference type="EMBL" id="PLW41706.1"/>
    </source>
</evidence>
<comment type="caution">
    <text evidence="6">Lacks conserved residue(s) required for the propagation of feature annotation.</text>
</comment>
<evidence type="ECO:0000313" key="14">
    <source>
        <dbReference type="Proteomes" id="UP000235392"/>
    </source>
</evidence>
<dbReference type="GO" id="GO:0000139">
    <property type="term" value="C:Golgi membrane"/>
    <property type="evidence" value="ECO:0007669"/>
    <property type="project" value="UniProtKB-SubCell"/>
</dbReference>
<keyword evidence="4 6" id="KW-1133">Transmembrane helix</keyword>
<dbReference type="InterPro" id="IPR045231">
    <property type="entry name" value="Yip1/4-like"/>
</dbReference>
<evidence type="ECO:0000256" key="5">
    <source>
        <dbReference type="ARBA" id="ARBA00023136"/>
    </source>
</evidence>
<comment type="subcellular location">
    <subcellularLocation>
        <location evidence="6">Golgi apparatus membrane</location>
        <topology evidence="6">Multi-pass membrane protein</topology>
    </subcellularLocation>
    <subcellularLocation>
        <location evidence="1">Membrane</location>
        <topology evidence="1">Multi-pass membrane protein</topology>
    </subcellularLocation>
</comment>
<feature type="transmembrane region" description="Helical" evidence="6">
    <location>
        <begin position="157"/>
        <end position="175"/>
    </location>
</feature>
<dbReference type="Pfam" id="PF04893">
    <property type="entry name" value="Yip1"/>
    <property type="match status" value="1"/>
</dbReference>
<dbReference type="Proteomes" id="UP000235388">
    <property type="component" value="Unassembled WGS sequence"/>
</dbReference>
<dbReference type="EMBL" id="PGCI01001334">
    <property type="protein sequence ID" value="PLW05491.1"/>
    <property type="molecule type" value="Genomic_DNA"/>
</dbReference>
<accession>A0A2N5UVR2</accession>
<evidence type="ECO:0000256" key="2">
    <source>
        <dbReference type="ARBA" id="ARBA00010596"/>
    </source>
</evidence>